<gene>
    <name evidence="1" type="ORF">MRB53_015369</name>
</gene>
<evidence type="ECO:0000313" key="1">
    <source>
        <dbReference type="EMBL" id="KAJ8619183.1"/>
    </source>
</evidence>
<sequence>MLAAVLWMGITVMDNENHAEPVEDEGKTPAIRKMYIASCLCRLFNVKKPLGLLSLLDEESTFPNGTDLSFANKLKQHLNSNSRFQGERDRAFTVCHYAGEGMVLQQLRCCGVLEVVRISRSGYPTRMSYQKFARRYGFLPLGNIASKDPLSVSVAILHQFNILPEMYQVGYTKLFFRSGQRLSSLLSPHRTQERNCYATVIYSGRENET</sequence>
<evidence type="ECO:0000313" key="2">
    <source>
        <dbReference type="Proteomes" id="UP001234297"/>
    </source>
</evidence>
<proteinExistence type="predicted"/>
<reference evidence="1 2" key="1">
    <citation type="journal article" date="2022" name="Hortic Res">
        <title>A haplotype resolved chromosomal level avocado genome allows analysis of novel avocado genes.</title>
        <authorList>
            <person name="Nath O."/>
            <person name="Fletcher S.J."/>
            <person name="Hayward A."/>
            <person name="Shaw L.M."/>
            <person name="Masouleh A.K."/>
            <person name="Furtado A."/>
            <person name="Henry R.J."/>
            <person name="Mitter N."/>
        </authorList>
    </citation>
    <scope>NUCLEOTIDE SEQUENCE [LARGE SCALE GENOMIC DNA]</scope>
    <source>
        <strain evidence="2">cv. Hass</strain>
    </source>
</reference>
<accession>A0ACC2KE38</accession>
<dbReference type="Proteomes" id="UP001234297">
    <property type="component" value="Chromosome 4"/>
</dbReference>
<protein>
    <submittedName>
        <fullName evidence="1">Uncharacterized protein</fullName>
    </submittedName>
</protein>
<organism evidence="1 2">
    <name type="scientific">Persea americana</name>
    <name type="common">Avocado</name>
    <dbReference type="NCBI Taxonomy" id="3435"/>
    <lineage>
        <taxon>Eukaryota</taxon>
        <taxon>Viridiplantae</taxon>
        <taxon>Streptophyta</taxon>
        <taxon>Embryophyta</taxon>
        <taxon>Tracheophyta</taxon>
        <taxon>Spermatophyta</taxon>
        <taxon>Magnoliopsida</taxon>
        <taxon>Magnoliidae</taxon>
        <taxon>Laurales</taxon>
        <taxon>Lauraceae</taxon>
        <taxon>Persea</taxon>
    </lineage>
</organism>
<name>A0ACC2KE38_PERAE</name>
<keyword evidence="2" id="KW-1185">Reference proteome</keyword>
<dbReference type="EMBL" id="CM056812">
    <property type="protein sequence ID" value="KAJ8619183.1"/>
    <property type="molecule type" value="Genomic_DNA"/>
</dbReference>
<comment type="caution">
    <text evidence="1">The sequence shown here is derived from an EMBL/GenBank/DDBJ whole genome shotgun (WGS) entry which is preliminary data.</text>
</comment>